<evidence type="ECO:0000313" key="2">
    <source>
        <dbReference type="EMBL" id="CCX05406.1"/>
    </source>
</evidence>
<dbReference type="PANTHER" id="PTHR40422">
    <property type="entry name" value="TRANSLATION MACHINERY-ASSOCIATED PROTEIN 17"/>
    <property type="match status" value="1"/>
</dbReference>
<dbReference type="AlphaFoldDB" id="U4KWD4"/>
<dbReference type="eggNOG" id="ENOG502SB51">
    <property type="taxonomic scope" value="Eukaryota"/>
</dbReference>
<dbReference type="GO" id="GO:0070682">
    <property type="term" value="P:proteasome regulatory particle assembly"/>
    <property type="evidence" value="ECO:0007669"/>
    <property type="project" value="InterPro"/>
</dbReference>
<dbReference type="Proteomes" id="UP000018144">
    <property type="component" value="Unassembled WGS sequence"/>
</dbReference>
<feature type="compositionally biased region" description="Acidic residues" evidence="1">
    <location>
        <begin position="142"/>
        <end position="151"/>
    </location>
</feature>
<feature type="compositionally biased region" description="Basic and acidic residues" evidence="1">
    <location>
        <begin position="85"/>
        <end position="101"/>
    </location>
</feature>
<feature type="compositionally biased region" description="Polar residues" evidence="1">
    <location>
        <begin position="118"/>
        <end position="127"/>
    </location>
</feature>
<organism evidence="2 3">
    <name type="scientific">Pyronema omphalodes (strain CBS 100304)</name>
    <name type="common">Pyronema confluens</name>
    <dbReference type="NCBI Taxonomy" id="1076935"/>
    <lineage>
        <taxon>Eukaryota</taxon>
        <taxon>Fungi</taxon>
        <taxon>Dikarya</taxon>
        <taxon>Ascomycota</taxon>
        <taxon>Pezizomycotina</taxon>
        <taxon>Pezizomycetes</taxon>
        <taxon>Pezizales</taxon>
        <taxon>Pyronemataceae</taxon>
        <taxon>Pyronema</taxon>
    </lineage>
</organism>
<proteinExistence type="predicted"/>
<accession>U4KWD4</accession>
<protein>
    <submittedName>
        <fullName evidence="2">Uncharacterized protein</fullName>
    </submittedName>
</protein>
<dbReference type="InterPro" id="IPR038966">
    <property type="entry name" value="TMA17"/>
</dbReference>
<evidence type="ECO:0000256" key="1">
    <source>
        <dbReference type="SAM" id="MobiDB-lite"/>
    </source>
</evidence>
<dbReference type="PANTHER" id="PTHR40422:SF1">
    <property type="entry name" value="TRANSLATION MACHINERY-ASSOCIATED PROTEIN 17"/>
    <property type="match status" value="1"/>
</dbReference>
<keyword evidence="3" id="KW-1185">Reference proteome</keyword>
<reference evidence="2 3" key="1">
    <citation type="journal article" date="2013" name="PLoS Genet.">
        <title>The genome and development-dependent transcriptomes of Pyronema confluens: a window into fungal evolution.</title>
        <authorList>
            <person name="Traeger S."/>
            <person name="Altegoer F."/>
            <person name="Freitag M."/>
            <person name="Gabaldon T."/>
            <person name="Kempken F."/>
            <person name="Kumar A."/>
            <person name="Marcet-Houben M."/>
            <person name="Poggeler S."/>
            <person name="Stajich J.E."/>
            <person name="Nowrousian M."/>
        </authorList>
    </citation>
    <scope>NUCLEOTIDE SEQUENCE [LARGE SCALE GENOMIC DNA]</scope>
    <source>
        <strain evidence="3">CBS 100304</strain>
        <tissue evidence="2">Vegetative mycelium</tissue>
    </source>
</reference>
<dbReference type="GO" id="GO:0030674">
    <property type="term" value="F:protein-macromolecule adaptor activity"/>
    <property type="evidence" value="ECO:0007669"/>
    <property type="project" value="TreeGrafter"/>
</dbReference>
<gene>
    <name evidence="2" type="ORF">PCON_04993</name>
</gene>
<dbReference type="EMBL" id="HF935253">
    <property type="protein sequence ID" value="CCX05406.1"/>
    <property type="molecule type" value="Genomic_DNA"/>
</dbReference>
<dbReference type="OrthoDB" id="548474at2759"/>
<dbReference type="STRING" id="1076935.U4KWD4"/>
<evidence type="ECO:0000313" key="3">
    <source>
        <dbReference type="Proteomes" id="UP000018144"/>
    </source>
</evidence>
<name>U4KWD4_PYROM</name>
<sequence>MSATSNPITPEAFQLAIQDLELELLHRESSRLQNSIYHLQRSNIALEEVKDDEDCAIAIRENVETIQRQQERVQMIRDEVERRGFSAPCGERKEEVDETHTRANGLAETNGVGEVTENGVSGSSTEANGVRQDPAVESGTREEEEEEGVYL</sequence>
<feature type="region of interest" description="Disordered" evidence="1">
    <location>
        <begin position="85"/>
        <end position="151"/>
    </location>
</feature>
<dbReference type="OMA" id="FIDETCE"/>